<comment type="caution">
    <text evidence="3">The sequence shown here is derived from an EMBL/GenBank/DDBJ whole genome shotgun (WGS) entry which is preliminary data.</text>
</comment>
<name>A0AAW0EY30_9TRYP</name>
<dbReference type="InterPro" id="IPR016024">
    <property type="entry name" value="ARM-type_fold"/>
</dbReference>
<evidence type="ECO:0000256" key="2">
    <source>
        <dbReference type="SAM" id="MobiDB-lite"/>
    </source>
</evidence>
<dbReference type="PANTHER" id="PTHR15599:SF1">
    <property type="entry name" value="RADIAL SPOKE HEAD 14 HOMOLOG"/>
    <property type="match status" value="1"/>
</dbReference>
<dbReference type="EMBL" id="JAECZO010000187">
    <property type="protein sequence ID" value="KAK7198898.1"/>
    <property type="molecule type" value="Genomic_DNA"/>
</dbReference>
<dbReference type="PANTHER" id="PTHR15599">
    <property type="entry name" value="RTDR1"/>
    <property type="match status" value="1"/>
</dbReference>
<dbReference type="SUPFAM" id="SSF48371">
    <property type="entry name" value="ARM repeat"/>
    <property type="match status" value="1"/>
</dbReference>
<evidence type="ECO:0000256" key="1">
    <source>
        <dbReference type="PROSITE-ProRule" id="PRU00103"/>
    </source>
</evidence>
<evidence type="ECO:0000313" key="4">
    <source>
        <dbReference type="Proteomes" id="UP001430356"/>
    </source>
</evidence>
<dbReference type="AlphaFoldDB" id="A0AAW0EY30"/>
<dbReference type="Gene3D" id="1.25.10.10">
    <property type="entry name" value="Leucine-rich Repeat Variant"/>
    <property type="match status" value="1"/>
</dbReference>
<dbReference type="InterPro" id="IPR042856">
    <property type="entry name" value="RSP14"/>
</dbReference>
<proteinExistence type="predicted"/>
<reference evidence="3 4" key="1">
    <citation type="journal article" date="2021" name="MBio">
        <title>A New Model Trypanosomatid, Novymonas esmeraldas: Genomic Perception of Its 'Candidatus Pandoraea novymonadis' Endosymbiont.</title>
        <authorList>
            <person name="Zakharova A."/>
            <person name="Saura A."/>
            <person name="Butenko A."/>
            <person name="Podesvova L."/>
            <person name="Warmusova S."/>
            <person name="Kostygov A.Y."/>
            <person name="Nenarokova A."/>
            <person name="Lukes J."/>
            <person name="Opperdoes F.R."/>
            <person name="Yurchenko V."/>
        </authorList>
    </citation>
    <scope>NUCLEOTIDE SEQUENCE [LARGE SCALE GENOMIC DNA]</scope>
    <source>
        <strain evidence="3 4">E262AT.01</strain>
    </source>
</reference>
<accession>A0AAW0EY30</accession>
<keyword evidence="4" id="KW-1185">Reference proteome</keyword>
<feature type="region of interest" description="Disordered" evidence="2">
    <location>
        <begin position="1"/>
        <end position="24"/>
    </location>
</feature>
<dbReference type="Proteomes" id="UP001430356">
    <property type="component" value="Unassembled WGS sequence"/>
</dbReference>
<organism evidence="3 4">
    <name type="scientific">Novymonas esmeraldas</name>
    <dbReference type="NCBI Taxonomy" id="1808958"/>
    <lineage>
        <taxon>Eukaryota</taxon>
        <taxon>Discoba</taxon>
        <taxon>Euglenozoa</taxon>
        <taxon>Kinetoplastea</taxon>
        <taxon>Metakinetoplastina</taxon>
        <taxon>Trypanosomatida</taxon>
        <taxon>Trypanosomatidae</taxon>
        <taxon>Novymonas</taxon>
    </lineage>
</organism>
<dbReference type="InterPro" id="IPR021133">
    <property type="entry name" value="HEAT_type_2"/>
</dbReference>
<dbReference type="PROSITE" id="PS50077">
    <property type="entry name" value="HEAT_REPEAT"/>
    <property type="match status" value="1"/>
</dbReference>
<gene>
    <name evidence="3" type="ORF">NESM_000856400</name>
</gene>
<feature type="repeat" description="HEAT" evidence="1">
    <location>
        <begin position="98"/>
        <end position="134"/>
    </location>
</feature>
<sequence length="407" mass="44293">MWTVIRQRQGLSPNERPTRQDTPYSAHQRCIQLHEVRPDVPYMCPTDFSKAYGDFVYLKIRRWLLDERVDVRQQAADHLVELYTEKREHCVHSLAFDLLPILLSTLEKDESAALRERAAAALELLVRETQAQRLLLQRESVTGASGGAGDATAASAATLPLPPHLASLLAALHDDSDEVVVAALRVVVACHAWQNSFAVTEALVQGGLVPVLIRLMLSPSASVQVFACSATRLVFQVKEAHVQFLKCGGVATLTKAIAGTEAVALVAEAAEAVSLIAEYPQGRRDAVSSGTLASLLPHLHNTNLTLRVAVYSAAAQVTVLEAAKMQATELGYPEQLSSEIAGEDERDVLMHMLRLIHSLAEWPAARVTLRACLPRIAALRHIADGDDGVLLALSQAERILSKKVFPV</sequence>
<evidence type="ECO:0000313" key="3">
    <source>
        <dbReference type="EMBL" id="KAK7198898.1"/>
    </source>
</evidence>
<protein>
    <submittedName>
        <fullName evidence="3">Uncharacterized protein</fullName>
    </submittedName>
</protein>
<dbReference type="InterPro" id="IPR011989">
    <property type="entry name" value="ARM-like"/>
</dbReference>